<name>A0A2C9UG64_MANES</name>
<dbReference type="PANTHER" id="PTHR37705:SF1">
    <property type="entry name" value="TRANSMEMBRANE PROTEIN"/>
    <property type="match status" value="1"/>
</dbReference>
<reference evidence="3" key="1">
    <citation type="journal article" date="2016" name="Nat. Biotechnol.">
        <title>Sequencing wild and cultivated cassava and related species reveals extensive interspecific hybridization and genetic diversity.</title>
        <authorList>
            <person name="Bredeson J.V."/>
            <person name="Lyons J.B."/>
            <person name="Prochnik S.E."/>
            <person name="Wu G.A."/>
            <person name="Ha C.M."/>
            <person name="Edsinger-Gonzales E."/>
            <person name="Grimwood J."/>
            <person name="Schmutz J."/>
            <person name="Rabbi I.Y."/>
            <person name="Egesi C."/>
            <person name="Nauluvula P."/>
            <person name="Lebot V."/>
            <person name="Ndunguru J."/>
            <person name="Mkamilo G."/>
            <person name="Bart R.S."/>
            <person name="Setter T.L."/>
            <person name="Gleadow R.M."/>
            <person name="Kulakow P."/>
            <person name="Ferguson M.E."/>
            <person name="Rounsley S."/>
            <person name="Rokhsar D.S."/>
        </authorList>
    </citation>
    <scope>NUCLEOTIDE SEQUENCE [LARGE SCALE GENOMIC DNA]</scope>
    <source>
        <strain evidence="3">cv. AM560-2</strain>
    </source>
</reference>
<gene>
    <name evidence="2" type="ORF">MANES_15G144200v8</name>
</gene>
<dbReference type="STRING" id="3983.A0A2C9UG64"/>
<feature type="transmembrane region" description="Helical" evidence="1">
    <location>
        <begin position="12"/>
        <end position="31"/>
    </location>
</feature>
<keyword evidence="1" id="KW-0812">Transmembrane</keyword>
<accession>A0A2C9UG64</accession>
<keyword evidence="3" id="KW-1185">Reference proteome</keyword>
<dbReference type="EMBL" id="CM004401">
    <property type="protein sequence ID" value="OAY29431.1"/>
    <property type="molecule type" value="Genomic_DNA"/>
</dbReference>
<evidence type="ECO:0000313" key="2">
    <source>
        <dbReference type="EMBL" id="OAY29431.1"/>
    </source>
</evidence>
<sequence>MMFQRLEMCIQLIRLALEFVFIVAEAIGIVIEQDSSHRYIPTQTFAVPVPFVGFLP</sequence>
<organism evidence="2 3">
    <name type="scientific">Manihot esculenta</name>
    <name type="common">Cassava</name>
    <name type="synonym">Jatropha manihot</name>
    <dbReference type="NCBI Taxonomy" id="3983"/>
    <lineage>
        <taxon>Eukaryota</taxon>
        <taxon>Viridiplantae</taxon>
        <taxon>Streptophyta</taxon>
        <taxon>Embryophyta</taxon>
        <taxon>Tracheophyta</taxon>
        <taxon>Spermatophyta</taxon>
        <taxon>Magnoliopsida</taxon>
        <taxon>eudicotyledons</taxon>
        <taxon>Gunneridae</taxon>
        <taxon>Pentapetalae</taxon>
        <taxon>rosids</taxon>
        <taxon>fabids</taxon>
        <taxon>Malpighiales</taxon>
        <taxon>Euphorbiaceae</taxon>
        <taxon>Crotonoideae</taxon>
        <taxon>Manihoteae</taxon>
        <taxon>Manihot</taxon>
    </lineage>
</organism>
<comment type="caution">
    <text evidence="2">The sequence shown here is derived from an EMBL/GenBank/DDBJ whole genome shotgun (WGS) entry which is preliminary data.</text>
</comment>
<keyword evidence="1" id="KW-1133">Transmembrane helix</keyword>
<protein>
    <submittedName>
        <fullName evidence="2">Uncharacterized protein</fullName>
    </submittedName>
</protein>
<evidence type="ECO:0000313" key="3">
    <source>
        <dbReference type="Proteomes" id="UP000091857"/>
    </source>
</evidence>
<dbReference type="AlphaFoldDB" id="A0A2C9UG64"/>
<keyword evidence="1" id="KW-0472">Membrane</keyword>
<proteinExistence type="predicted"/>
<evidence type="ECO:0000256" key="1">
    <source>
        <dbReference type="SAM" id="Phobius"/>
    </source>
</evidence>
<dbReference type="Gramene" id="Manes.15G144200.4.v8.1">
    <property type="protein sequence ID" value="Manes.15G144200.4.v8.1.CDS.1"/>
    <property type="gene ID" value="Manes.15G144200.v8.1"/>
</dbReference>
<dbReference type="Proteomes" id="UP000091857">
    <property type="component" value="Chromosome 15"/>
</dbReference>
<dbReference type="PANTHER" id="PTHR37705">
    <property type="entry name" value="BNAA08G11710D PROTEIN"/>
    <property type="match status" value="1"/>
</dbReference>